<organism evidence="3 4">
    <name type="scientific">Tulasnella calospora MUT 4182</name>
    <dbReference type="NCBI Taxonomy" id="1051891"/>
    <lineage>
        <taxon>Eukaryota</taxon>
        <taxon>Fungi</taxon>
        <taxon>Dikarya</taxon>
        <taxon>Basidiomycota</taxon>
        <taxon>Agaricomycotina</taxon>
        <taxon>Agaricomycetes</taxon>
        <taxon>Cantharellales</taxon>
        <taxon>Tulasnellaceae</taxon>
        <taxon>Tulasnella</taxon>
    </lineage>
</organism>
<dbReference type="InterPro" id="IPR041457">
    <property type="entry name" value="CxC2_KDZ-assoc"/>
</dbReference>
<name>A0A0C3QVN1_9AGAM</name>
<dbReference type="PANTHER" id="PTHR33096">
    <property type="entry name" value="CXC2 DOMAIN-CONTAINING PROTEIN"/>
    <property type="match status" value="1"/>
</dbReference>
<gene>
    <name evidence="3" type="ORF">M407DRAFT_17316</name>
</gene>
<dbReference type="OrthoDB" id="2804062at2759"/>
<protein>
    <recommendedName>
        <fullName evidence="2">CxC2-like cysteine cluster KDZ transposase-associated domain-containing protein</fullName>
    </recommendedName>
</protein>
<dbReference type="Pfam" id="PF18758">
    <property type="entry name" value="KDZ"/>
    <property type="match status" value="1"/>
</dbReference>
<dbReference type="AlphaFoldDB" id="A0A0C3QVN1"/>
<dbReference type="HOGENOM" id="CLU_003703_13_0_1"/>
<evidence type="ECO:0000313" key="3">
    <source>
        <dbReference type="EMBL" id="KIO33696.1"/>
    </source>
</evidence>
<evidence type="ECO:0000256" key="1">
    <source>
        <dbReference type="SAM" id="MobiDB-lite"/>
    </source>
</evidence>
<dbReference type="EMBL" id="KN822946">
    <property type="protein sequence ID" value="KIO33696.1"/>
    <property type="molecule type" value="Genomic_DNA"/>
</dbReference>
<sequence length="1156" mass="130437">MPKATTSRLYFPVKKSSVKVSHRKKISGLVLLPLSPGHSSLPVFPSRSDRFSAPKSQGEVFIIEEKSTRSTEKPPEVLWFAEDIFRSANTASHVPARRESAQNHPASLKTKEEPEDPSLVVDVEETLDELAIESALNAYAADELQANPNDNSNDNSNAPQDTFPSHYLPFLFAAKAPAQLPLSCSNTKCQSQVPTGSRAPSFFRCTQCFGRRIVCGPCLVESHQHLPFHWPEAWIDKACMPKNILESWGSSIPNHYGYFKRVSLCDLGLQVPLGHDGGVCPASHRDDCLVMSILHTTGQHTIRFRPCKCSQKESWVQLLEVDIFPATELNPRTGFTIEVLRHQRCFSLRGKTSLKEYYDALVDLTSAADGKAHIPSLYEQLRIIVRIFRVLTMHMRAGRFDASVPLKPGELCVECPACPQPGLNLPQNWELDPLKQLHYLRFLGGDGNFKLQRLAKRRSVRTESATDTSLLGDGGFWVQDSLSQRYLSETSVAVDEPNGQRKSACNTMAGDPGYTPEGSKALDVTGIFCVSCRHIFVCPNGVVDLHKGEKYRYADVCFAGPLNRSYHQGLRYFVITYDIACKYGINFKSRCCDRTCNFVLIPTGPNDDINIIFCVNKFHQESHDDDCAAKNALDYTKYVGRTCGEGVETIWAKMNWLRYSTREMGAGNRIETLSEHFKDWNWQKKLGIVRHVKSAYTKSVQSLDITMRELEDLKQSIGSREASSLESKYNALGGEQFLQNHQYLQWLSRKDLYRKMTDIDGSSSGSLRDALGLRRIAYVDLICKALQLESMQARLSQRVQDLAKMNNVPAALEGRIAGLTQKVNNGIQAHYDLLFEVVPQLEPLRRTPGPPTGDEILLPSRLTPEEREHYGVLELLETEVQLRGGHAFDCIYELRKALTMQSFWSRHVLSQHSSQKTKTKGRSNLQVSCARVRETSRAYTKCYEWLVKCSPETAEKFGLQPLRRQDMVLLGDWQSNKSYKRPNGRLPWIWTLRPMRSSDIIDPELREDVADTTMPEDSNDPTSLDTIVEAWREEFVRLDFVHAMAATERWTEEVRILTREMAATCRSFRASAQLWARRAGLNSTGEGTENGDSTSKTGWEEASPETRGYMAYASRQFDLYANLTENAITEFVDVVGSESWWDIWSSPAEGHLVGGK</sequence>
<dbReference type="Proteomes" id="UP000054248">
    <property type="component" value="Unassembled WGS sequence"/>
</dbReference>
<keyword evidence="4" id="KW-1185">Reference proteome</keyword>
<feature type="compositionally biased region" description="Polar residues" evidence="1">
    <location>
        <begin position="1081"/>
        <end position="1097"/>
    </location>
</feature>
<reference evidence="3 4" key="1">
    <citation type="submission" date="2014-04" db="EMBL/GenBank/DDBJ databases">
        <authorList>
            <consortium name="DOE Joint Genome Institute"/>
            <person name="Kuo A."/>
            <person name="Girlanda M."/>
            <person name="Perotto S."/>
            <person name="Kohler A."/>
            <person name="Nagy L.G."/>
            <person name="Floudas D."/>
            <person name="Copeland A."/>
            <person name="Barry K.W."/>
            <person name="Cichocki N."/>
            <person name="Veneault-Fourrey C."/>
            <person name="LaButti K."/>
            <person name="Lindquist E.A."/>
            <person name="Lipzen A."/>
            <person name="Lundell T."/>
            <person name="Morin E."/>
            <person name="Murat C."/>
            <person name="Sun H."/>
            <person name="Tunlid A."/>
            <person name="Henrissat B."/>
            <person name="Grigoriev I.V."/>
            <person name="Hibbett D.S."/>
            <person name="Martin F."/>
            <person name="Nordberg H.P."/>
            <person name="Cantor M.N."/>
            <person name="Hua S.X."/>
        </authorList>
    </citation>
    <scope>NUCLEOTIDE SEQUENCE [LARGE SCALE GENOMIC DNA]</scope>
    <source>
        <strain evidence="3 4">MUT 4182</strain>
    </source>
</reference>
<proteinExistence type="predicted"/>
<dbReference type="PANTHER" id="PTHR33096:SF1">
    <property type="entry name" value="CXC1-LIKE CYSTEINE CLUSTER ASSOCIATED WITH KDZ TRANSPOSASES DOMAIN-CONTAINING PROTEIN"/>
    <property type="match status" value="1"/>
</dbReference>
<accession>A0A0C3QVN1</accession>
<dbReference type="Pfam" id="PF18803">
    <property type="entry name" value="CxC2"/>
    <property type="match status" value="1"/>
</dbReference>
<feature type="region of interest" description="Disordered" evidence="1">
    <location>
        <begin position="1081"/>
        <end position="1103"/>
    </location>
</feature>
<evidence type="ECO:0000259" key="2">
    <source>
        <dbReference type="Pfam" id="PF18803"/>
    </source>
</evidence>
<reference evidence="4" key="2">
    <citation type="submission" date="2015-01" db="EMBL/GenBank/DDBJ databases">
        <title>Evolutionary Origins and Diversification of the Mycorrhizal Mutualists.</title>
        <authorList>
            <consortium name="DOE Joint Genome Institute"/>
            <consortium name="Mycorrhizal Genomics Consortium"/>
            <person name="Kohler A."/>
            <person name="Kuo A."/>
            <person name="Nagy L.G."/>
            <person name="Floudas D."/>
            <person name="Copeland A."/>
            <person name="Barry K.W."/>
            <person name="Cichocki N."/>
            <person name="Veneault-Fourrey C."/>
            <person name="LaButti K."/>
            <person name="Lindquist E.A."/>
            <person name="Lipzen A."/>
            <person name="Lundell T."/>
            <person name="Morin E."/>
            <person name="Murat C."/>
            <person name="Riley R."/>
            <person name="Ohm R."/>
            <person name="Sun H."/>
            <person name="Tunlid A."/>
            <person name="Henrissat B."/>
            <person name="Grigoriev I.V."/>
            <person name="Hibbett D.S."/>
            <person name="Martin F."/>
        </authorList>
    </citation>
    <scope>NUCLEOTIDE SEQUENCE [LARGE SCALE GENOMIC DNA]</scope>
    <source>
        <strain evidence="4">MUT 4182</strain>
    </source>
</reference>
<evidence type="ECO:0000313" key="4">
    <source>
        <dbReference type="Proteomes" id="UP000054248"/>
    </source>
</evidence>
<dbReference type="InterPro" id="IPR040521">
    <property type="entry name" value="KDZ"/>
</dbReference>
<feature type="domain" description="CxC2-like cysteine cluster KDZ transposase-associated" evidence="2">
    <location>
        <begin position="264"/>
        <end position="367"/>
    </location>
</feature>
<dbReference type="STRING" id="1051891.A0A0C3QVN1"/>
<feature type="region of interest" description="Disordered" evidence="1">
    <location>
        <begin position="91"/>
        <end position="117"/>
    </location>
</feature>